<dbReference type="InterPro" id="IPR036086">
    <property type="entry name" value="ParB/Sulfiredoxin_sf"/>
</dbReference>
<reference evidence="2 3" key="1">
    <citation type="submission" date="2019-03" db="EMBL/GenBank/DDBJ databases">
        <title>Arthrobacter sp. nov., an bacterium isolated from biocrust in Mu Us Desert.</title>
        <authorList>
            <person name="Lixiong L."/>
        </authorList>
    </citation>
    <scope>NUCLEOTIDE SEQUENCE [LARGE SCALE GENOMIC DNA]</scope>
    <source>
        <strain evidence="2 3">SLN-3</strain>
    </source>
</reference>
<dbReference type="AlphaFoldDB" id="A0A4R5TZ80"/>
<evidence type="ECO:0000313" key="3">
    <source>
        <dbReference type="Proteomes" id="UP000295411"/>
    </source>
</evidence>
<protein>
    <recommendedName>
        <fullName evidence="1">ParB-like N-terminal domain-containing protein</fullName>
    </recommendedName>
</protein>
<dbReference type="OrthoDB" id="3176965at2"/>
<evidence type="ECO:0000259" key="1">
    <source>
        <dbReference type="SMART" id="SM00470"/>
    </source>
</evidence>
<dbReference type="InterPro" id="IPR003115">
    <property type="entry name" value="ParB_N"/>
</dbReference>
<proteinExistence type="predicted"/>
<comment type="caution">
    <text evidence="2">The sequence shown here is derived from an EMBL/GenBank/DDBJ whole genome shotgun (WGS) entry which is preliminary data.</text>
</comment>
<evidence type="ECO:0000313" key="2">
    <source>
        <dbReference type="EMBL" id="TDK26584.1"/>
    </source>
</evidence>
<gene>
    <name evidence="2" type="ORF">E2F48_05185</name>
</gene>
<feature type="domain" description="ParB-like N-terminal" evidence="1">
    <location>
        <begin position="87"/>
        <end position="174"/>
    </location>
</feature>
<dbReference type="SMART" id="SM00470">
    <property type="entry name" value="ParB"/>
    <property type="match status" value="1"/>
</dbReference>
<dbReference type="Proteomes" id="UP000295411">
    <property type="component" value="Unassembled WGS sequence"/>
</dbReference>
<dbReference type="EMBL" id="SMTK01000002">
    <property type="protein sequence ID" value="TDK26584.1"/>
    <property type="molecule type" value="Genomic_DNA"/>
</dbReference>
<name>A0A4R5TZ80_9MICC</name>
<organism evidence="2 3">
    <name type="scientific">Arthrobacter crusticola</name>
    <dbReference type="NCBI Taxonomy" id="2547960"/>
    <lineage>
        <taxon>Bacteria</taxon>
        <taxon>Bacillati</taxon>
        <taxon>Actinomycetota</taxon>
        <taxon>Actinomycetes</taxon>
        <taxon>Micrococcales</taxon>
        <taxon>Micrococcaceae</taxon>
        <taxon>Arthrobacter</taxon>
    </lineage>
</organism>
<sequence length="468" mass="52324">MSRLTAPPQGDEIRSMLRERLEEAEQGGGEKITIEWRNEAKHLPVIAMPADLLYYNPETHRIRAQRSMDPLRDRDLQQNPWGPAAQEYLDLLLKCQPSNPDKVDPDFDALRDDLEQFGQKDPGIVTINGVLVNGNTRCAALRELGDKYIRVAVLPESSTWDDVNAVELSLQLRKEHKRDYSYINRLIAIDEQLKANRRPDDIAKYFRIKPATLEQDRWVYGVVQDAIARSVTEDGSSLRLIDFEDHQEKLRELHRAYVKTAASDRDAAEALKESRLAMIILGYAKTDVRLAQPDFHQKYLDPKLPAHIRPVEATSNPVSIPGLPELTVPDDQPLVKSTREFTNTLLRARASAQSPSAPAEAAATSTDTLNAAKDAVGRALKPAGQDIRLQQRKLAAPERLTDACDDIDLCAGELAQARASRALDDAAFDDAVIRLRQTLVSLAKQAARTFPEPGDGVSWLLEAVKERL</sequence>
<dbReference type="RefSeq" id="WP_133402944.1">
    <property type="nucleotide sequence ID" value="NZ_SMTK01000002.1"/>
</dbReference>
<dbReference type="SUPFAM" id="SSF110849">
    <property type="entry name" value="ParB/Sulfiredoxin"/>
    <property type="match status" value="1"/>
</dbReference>
<accession>A0A4R5TZ80</accession>
<keyword evidence="3" id="KW-1185">Reference proteome</keyword>